<sequence>MPPVMVLARDCLSVFFLFLHLSFHPSFFVHFYLYSFPFSLFVRCCNFILFHIPLSIGVASVHLYSFLRMCRLHCSLFLLAKQPFCAAFKMGPHPSKPDRRMGSGDMGAPVEMPARL</sequence>
<dbReference type="RefSeq" id="XP_011777947.1">
    <property type="nucleotide sequence ID" value="XM_011779645.1"/>
</dbReference>
<protein>
    <submittedName>
        <fullName evidence="2">Uncharacterized protein</fullName>
    </submittedName>
</protein>
<dbReference type="GeneID" id="23865881"/>
<evidence type="ECO:0000313" key="3">
    <source>
        <dbReference type="Proteomes" id="UP000002316"/>
    </source>
</evidence>
<keyword evidence="1" id="KW-1133">Transmembrane helix</keyword>
<reference evidence="3" key="1">
    <citation type="journal article" date="2010" name="PLoS Negl. Trop. Dis.">
        <title>The genome sequence of Trypanosoma brucei gambiense, causative agent of chronic human african trypanosomiasis.</title>
        <authorList>
            <person name="Jackson A.P."/>
            <person name="Sanders M."/>
            <person name="Berry A."/>
            <person name="McQuillan J."/>
            <person name="Aslett M.A."/>
            <person name="Quail M.A."/>
            <person name="Chukualim B."/>
            <person name="Capewell P."/>
            <person name="MacLeod A."/>
            <person name="Melville S.E."/>
            <person name="Gibson W."/>
            <person name="Barry J.D."/>
            <person name="Berriman M."/>
            <person name="Hertz-Fowler C."/>
        </authorList>
    </citation>
    <scope>NUCLEOTIDE SEQUENCE [LARGE SCALE GENOMIC DNA]</scope>
    <source>
        <strain evidence="3">MHOM/CI/86/DAL972</strain>
    </source>
</reference>
<gene>
    <name evidence="2" type="ORF">TbgDal_X7720</name>
</gene>
<dbReference type="EMBL" id="FN554973">
    <property type="protein sequence ID" value="CBH15683.1"/>
    <property type="molecule type" value="Genomic_DNA"/>
</dbReference>
<evidence type="ECO:0000256" key="1">
    <source>
        <dbReference type="SAM" id="Phobius"/>
    </source>
</evidence>
<name>D0A339_TRYB9</name>
<organism evidence="2 3">
    <name type="scientific">Trypanosoma brucei gambiense (strain MHOM/CI/86/DAL972)</name>
    <dbReference type="NCBI Taxonomy" id="679716"/>
    <lineage>
        <taxon>Eukaryota</taxon>
        <taxon>Discoba</taxon>
        <taxon>Euglenozoa</taxon>
        <taxon>Kinetoplastea</taxon>
        <taxon>Metakinetoplastina</taxon>
        <taxon>Trypanosomatida</taxon>
        <taxon>Trypanosomatidae</taxon>
        <taxon>Trypanosoma</taxon>
    </lineage>
</organism>
<keyword evidence="1" id="KW-0472">Membrane</keyword>
<feature type="transmembrane region" description="Helical" evidence="1">
    <location>
        <begin position="12"/>
        <end position="34"/>
    </location>
</feature>
<accession>D0A339</accession>
<feature type="transmembrane region" description="Helical" evidence="1">
    <location>
        <begin position="40"/>
        <end position="67"/>
    </location>
</feature>
<dbReference type="Proteomes" id="UP000002316">
    <property type="component" value="Chromosome 10"/>
</dbReference>
<keyword evidence="1" id="KW-0812">Transmembrane</keyword>
<dbReference type="KEGG" id="tbg:TbgDal_X7720"/>
<evidence type="ECO:0000313" key="2">
    <source>
        <dbReference type="EMBL" id="CBH15683.1"/>
    </source>
</evidence>
<proteinExistence type="predicted"/>
<dbReference type="AlphaFoldDB" id="D0A339"/>